<comment type="caution">
    <text evidence="3">The sequence shown here is derived from an EMBL/GenBank/DDBJ whole genome shotgun (WGS) entry which is preliminary data.</text>
</comment>
<keyword evidence="2" id="KW-1133">Transmembrane helix</keyword>
<keyword evidence="2" id="KW-0472">Membrane</keyword>
<organism evidence="3 4">
    <name type="scientific">Actinophytocola gossypii</name>
    <dbReference type="NCBI Taxonomy" id="2812003"/>
    <lineage>
        <taxon>Bacteria</taxon>
        <taxon>Bacillati</taxon>
        <taxon>Actinomycetota</taxon>
        <taxon>Actinomycetes</taxon>
        <taxon>Pseudonocardiales</taxon>
        <taxon>Pseudonocardiaceae</taxon>
    </lineage>
</organism>
<feature type="transmembrane region" description="Helical" evidence="2">
    <location>
        <begin position="12"/>
        <end position="32"/>
    </location>
</feature>
<proteinExistence type="predicted"/>
<dbReference type="Proteomes" id="UP001156441">
    <property type="component" value="Unassembled WGS sequence"/>
</dbReference>
<feature type="compositionally biased region" description="Low complexity" evidence="1">
    <location>
        <begin position="89"/>
        <end position="106"/>
    </location>
</feature>
<keyword evidence="2" id="KW-0812">Transmembrane</keyword>
<evidence type="ECO:0008006" key="5">
    <source>
        <dbReference type="Google" id="ProtNLM"/>
    </source>
</evidence>
<feature type="region of interest" description="Disordered" evidence="1">
    <location>
        <begin position="52"/>
        <end position="106"/>
    </location>
</feature>
<evidence type="ECO:0000313" key="4">
    <source>
        <dbReference type="Proteomes" id="UP001156441"/>
    </source>
</evidence>
<accession>A0ABT2JC56</accession>
<name>A0ABT2JC56_9PSEU</name>
<keyword evidence="4" id="KW-1185">Reference proteome</keyword>
<feature type="compositionally biased region" description="Basic and acidic residues" evidence="1">
    <location>
        <begin position="71"/>
        <end position="88"/>
    </location>
</feature>
<protein>
    <recommendedName>
        <fullName evidence="5">Secreted protein</fullName>
    </recommendedName>
</protein>
<sequence length="106" mass="10557">MEVGGPGWCRGVAVAVLVAVLGVFGLGTSAHVETPDRPGHGAVVLAVAAPAPGVAQPPGAPDLPLADDEPAPAREHLTVEVRADDIHQPAHPRAAQRPAAGRAPPG</sequence>
<gene>
    <name evidence="3" type="ORF">JT362_20090</name>
</gene>
<reference evidence="3 4" key="1">
    <citation type="submission" date="2021-02" db="EMBL/GenBank/DDBJ databases">
        <title>Actinophytocola xerophila sp. nov., isolated from soil of cotton cropping field.</title>
        <authorList>
            <person name="Huang R."/>
            <person name="Chen X."/>
            <person name="Ge X."/>
            <person name="Liu W."/>
        </authorList>
    </citation>
    <scope>NUCLEOTIDE SEQUENCE [LARGE SCALE GENOMIC DNA]</scope>
    <source>
        <strain evidence="3 4">S1-96</strain>
    </source>
</reference>
<evidence type="ECO:0000256" key="2">
    <source>
        <dbReference type="SAM" id="Phobius"/>
    </source>
</evidence>
<dbReference type="RefSeq" id="WP_260192985.1">
    <property type="nucleotide sequence ID" value="NZ_JAFFZE010000015.1"/>
</dbReference>
<evidence type="ECO:0000313" key="3">
    <source>
        <dbReference type="EMBL" id="MCT2585425.1"/>
    </source>
</evidence>
<dbReference type="EMBL" id="JAFFZE010000015">
    <property type="protein sequence ID" value="MCT2585425.1"/>
    <property type="molecule type" value="Genomic_DNA"/>
</dbReference>
<evidence type="ECO:0000256" key="1">
    <source>
        <dbReference type="SAM" id="MobiDB-lite"/>
    </source>
</evidence>